<feature type="transmembrane region" description="Helical" evidence="1">
    <location>
        <begin position="6"/>
        <end position="25"/>
    </location>
</feature>
<evidence type="ECO:0000256" key="1">
    <source>
        <dbReference type="SAM" id="Phobius"/>
    </source>
</evidence>
<sequence length="68" mass="7505">MNVLIGLVIVFMVLALITTFLVGFSKENKEGSPTYEQKTGAKWARLSSFYIIAAVVCLAIFLMIMMNG</sequence>
<organism evidence="2 3">
    <name type="scientific">Paenibacillus mendelii</name>
    <dbReference type="NCBI Taxonomy" id="206163"/>
    <lineage>
        <taxon>Bacteria</taxon>
        <taxon>Bacillati</taxon>
        <taxon>Bacillota</taxon>
        <taxon>Bacilli</taxon>
        <taxon>Bacillales</taxon>
        <taxon>Paenibacillaceae</taxon>
        <taxon>Paenibacillus</taxon>
    </lineage>
</organism>
<reference evidence="2 3" key="1">
    <citation type="submission" date="2024-09" db="EMBL/GenBank/DDBJ databases">
        <authorList>
            <person name="Sun Q."/>
            <person name="Mori K."/>
        </authorList>
    </citation>
    <scope>NUCLEOTIDE SEQUENCE [LARGE SCALE GENOMIC DNA]</scope>
    <source>
        <strain evidence="2 3">CCM 4839</strain>
    </source>
</reference>
<dbReference type="RefSeq" id="WP_204820263.1">
    <property type="nucleotide sequence ID" value="NZ_JANHOF010000007.1"/>
</dbReference>
<feature type="transmembrane region" description="Helical" evidence="1">
    <location>
        <begin position="46"/>
        <end position="66"/>
    </location>
</feature>
<accession>A0ABV6J7P4</accession>
<keyword evidence="3" id="KW-1185">Reference proteome</keyword>
<dbReference type="Proteomes" id="UP001589818">
    <property type="component" value="Unassembled WGS sequence"/>
</dbReference>
<protein>
    <recommendedName>
        <fullName evidence="4">Protein-export membrane protein SecG</fullName>
    </recommendedName>
</protein>
<dbReference type="EMBL" id="JBHLVF010000013">
    <property type="protein sequence ID" value="MFC0391902.1"/>
    <property type="molecule type" value="Genomic_DNA"/>
</dbReference>
<evidence type="ECO:0000313" key="3">
    <source>
        <dbReference type="Proteomes" id="UP001589818"/>
    </source>
</evidence>
<evidence type="ECO:0000313" key="2">
    <source>
        <dbReference type="EMBL" id="MFC0391902.1"/>
    </source>
</evidence>
<name>A0ABV6J7P4_9BACL</name>
<gene>
    <name evidence="2" type="ORF">ACFFJ8_11075</name>
</gene>
<keyword evidence="1" id="KW-0812">Transmembrane</keyword>
<proteinExistence type="predicted"/>
<comment type="caution">
    <text evidence="2">The sequence shown here is derived from an EMBL/GenBank/DDBJ whole genome shotgun (WGS) entry which is preliminary data.</text>
</comment>
<keyword evidence="1" id="KW-1133">Transmembrane helix</keyword>
<keyword evidence="1" id="KW-0472">Membrane</keyword>
<evidence type="ECO:0008006" key="4">
    <source>
        <dbReference type="Google" id="ProtNLM"/>
    </source>
</evidence>